<evidence type="ECO:0000313" key="1">
    <source>
        <dbReference type="EMBL" id="MBP0463311.1"/>
    </source>
</evidence>
<proteinExistence type="predicted"/>
<organism evidence="1 2">
    <name type="scientific">Roseomonas nitratireducens</name>
    <dbReference type="NCBI Taxonomy" id="2820810"/>
    <lineage>
        <taxon>Bacteria</taxon>
        <taxon>Pseudomonadati</taxon>
        <taxon>Pseudomonadota</taxon>
        <taxon>Alphaproteobacteria</taxon>
        <taxon>Acetobacterales</taxon>
        <taxon>Roseomonadaceae</taxon>
        <taxon>Roseomonas</taxon>
    </lineage>
</organism>
<keyword evidence="2" id="KW-1185">Reference proteome</keyword>
<evidence type="ECO:0000313" key="2">
    <source>
        <dbReference type="Proteomes" id="UP000680815"/>
    </source>
</evidence>
<evidence type="ECO:0008006" key="3">
    <source>
        <dbReference type="Google" id="ProtNLM"/>
    </source>
</evidence>
<gene>
    <name evidence="1" type="ORF">J5Y09_05265</name>
</gene>
<reference evidence="1 2" key="1">
    <citation type="submission" date="2021-03" db="EMBL/GenBank/DDBJ databases">
        <authorList>
            <person name="So Y."/>
        </authorList>
    </citation>
    <scope>NUCLEOTIDE SEQUENCE [LARGE SCALE GENOMIC DNA]</scope>
    <source>
        <strain evidence="1 2">PWR1</strain>
    </source>
</reference>
<sequence>MRVPPPHSAVRAALAPAYAPCRHFGACPQAVWRPETGHIPRGFLGAAGTLDEVELIIVSAEPGHPSLHRGDMDFSSLRGPEELLIGAAQVSWNRRTVPGHADTFHKNFNWLLDRLWPGAAFADCMRRLWMTNARLCSVEAEIGPPPRTPCAETYLAAQISLFPRAIVAAFGGKARRNLERLGIPHIGAFALAPPGCNQRAARPSWERVIAGVIERRSAQPAP</sequence>
<dbReference type="EMBL" id="JAGIYZ010000003">
    <property type="protein sequence ID" value="MBP0463311.1"/>
    <property type="molecule type" value="Genomic_DNA"/>
</dbReference>
<dbReference type="RefSeq" id="WP_209350699.1">
    <property type="nucleotide sequence ID" value="NZ_JAGIYZ010000003.1"/>
</dbReference>
<name>A0ABS4APM1_9PROT</name>
<comment type="caution">
    <text evidence="1">The sequence shown here is derived from an EMBL/GenBank/DDBJ whole genome shotgun (WGS) entry which is preliminary data.</text>
</comment>
<accession>A0ABS4APM1</accession>
<dbReference type="Proteomes" id="UP000680815">
    <property type="component" value="Unassembled WGS sequence"/>
</dbReference>
<protein>
    <recommendedName>
        <fullName evidence="3">Uracil-DNA glycosylase-like domain-containing protein</fullName>
    </recommendedName>
</protein>